<organism evidence="3 4">
    <name type="scientific">Funneliformis caledonium</name>
    <dbReference type="NCBI Taxonomy" id="1117310"/>
    <lineage>
        <taxon>Eukaryota</taxon>
        <taxon>Fungi</taxon>
        <taxon>Fungi incertae sedis</taxon>
        <taxon>Mucoromycota</taxon>
        <taxon>Glomeromycotina</taxon>
        <taxon>Glomeromycetes</taxon>
        <taxon>Glomerales</taxon>
        <taxon>Glomeraceae</taxon>
        <taxon>Funneliformis</taxon>
    </lineage>
</organism>
<evidence type="ECO:0000313" key="4">
    <source>
        <dbReference type="Proteomes" id="UP000789570"/>
    </source>
</evidence>
<gene>
    <name evidence="3" type="ORF">FCALED_LOCUS1428</name>
</gene>
<keyword evidence="1" id="KW-0812">Transmembrane</keyword>
<dbReference type="OrthoDB" id="5597935at2759"/>
<keyword evidence="2" id="KW-0732">Signal</keyword>
<keyword evidence="1" id="KW-1133">Transmembrane helix</keyword>
<proteinExistence type="predicted"/>
<evidence type="ECO:0000256" key="2">
    <source>
        <dbReference type="SAM" id="SignalP"/>
    </source>
</evidence>
<accession>A0A9N8YWT1</accession>
<keyword evidence="1" id="KW-0472">Membrane</keyword>
<feature type="chain" id="PRO_5040328038" evidence="2">
    <location>
        <begin position="28"/>
        <end position="454"/>
    </location>
</feature>
<dbReference type="Proteomes" id="UP000789570">
    <property type="component" value="Unassembled WGS sequence"/>
</dbReference>
<feature type="signal peptide" evidence="2">
    <location>
        <begin position="1"/>
        <end position="27"/>
    </location>
</feature>
<dbReference type="AlphaFoldDB" id="A0A9N8YWT1"/>
<evidence type="ECO:0000256" key="1">
    <source>
        <dbReference type="SAM" id="Phobius"/>
    </source>
</evidence>
<sequence length="454" mass="52762">MSHNIANTSTSTSALMASFLIVEQVKAWNLEDEDINKIYTQRVKGNTFLEFTVMNFKRWGIPDSSAKEIKKLINEIKGDLVFSGIFVIPVCILTITGLIDSMLRYSPRKCIYLPVTFLQPPSYRQEDSLVLIFKNDEITNTLVKDCGGHRRALEALNDCLASRNVEEYNINTLMNDLHYNLIKKYHDAILDSVEDARPIAQAILIRRILNRYKPILKTNKSPDEFVGSRLIRFEQLSSNSRRKYLTASYIWLWIFVEISNEEEDPLLRDWEFADYREQRALLNPISSLQAKSWQSFKNFVTLFRYIKSAVIEEDELTTISEVHVGVRLNDQLGTESLNEIHQVKLRKKAVSKKEYQEEREKSASENDFFIFFTTANCNIEILKRSGIVDRNAFMNYFGLFAGKAYRSAMANPSIYNNKVKNIYTVSLEQICNMNQISKERVNAKIKILMRNFYF</sequence>
<feature type="transmembrane region" description="Helical" evidence="1">
    <location>
        <begin position="80"/>
        <end position="99"/>
    </location>
</feature>
<evidence type="ECO:0000313" key="3">
    <source>
        <dbReference type="EMBL" id="CAG8454682.1"/>
    </source>
</evidence>
<name>A0A9N8YWT1_9GLOM</name>
<protein>
    <submittedName>
        <fullName evidence="3">2525_t:CDS:1</fullName>
    </submittedName>
</protein>
<comment type="caution">
    <text evidence="3">The sequence shown here is derived from an EMBL/GenBank/DDBJ whole genome shotgun (WGS) entry which is preliminary data.</text>
</comment>
<keyword evidence="4" id="KW-1185">Reference proteome</keyword>
<dbReference type="EMBL" id="CAJVPQ010000186">
    <property type="protein sequence ID" value="CAG8454682.1"/>
    <property type="molecule type" value="Genomic_DNA"/>
</dbReference>
<reference evidence="3" key="1">
    <citation type="submission" date="2021-06" db="EMBL/GenBank/DDBJ databases">
        <authorList>
            <person name="Kallberg Y."/>
            <person name="Tangrot J."/>
            <person name="Rosling A."/>
        </authorList>
    </citation>
    <scope>NUCLEOTIDE SEQUENCE</scope>
    <source>
        <strain evidence="3">UK204</strain>
    </source>
</reference>